<evidence type="ECO:0000256" key="1">
    <source>
        <dbReference type="ARBA" id="ARBA00001946"/>
    </source>
</evidence>
<evidence type="ECO:0000256" key="2">
    <source>
        <dbReference type="ARBA" id="ARBA00022723"/>
    </source>
</evidence>
<proteinExistence type="predicted"/>
<keyword evidence="2" id="KW-0479">Metal-binding</keyword>
<keyword evidence="7" id="KW-1185">Reference proteome</keyword>
<organism evidence="6 7">
    <name type="scientific">Deinandra increscens subsp. villosa</name>
    <dbReference type="NCBI Taxonomy" id="3103831"/>
    <lineage>
        <taxon>Eukaryota</taxon>
        <taxon>Viridiplantae</taxon>
        <taxon>Streptophyta</taxon>
        <taxon>Embryophyta</taxon>
        <taxon>Tracheophyta</taxon>
        <taxon>Spermatophyta</taxon>
        <taxon>Magnoliopsida</taxon>
        <taxon>eudicotyledons</taxon>
        <taxon>Gunneridae</taxon>
        <taxon>Pentapetalae</taxon>
        <taxon>asterids</taxon>
        <taxon>campanulids</taxon>
        <taxon>Asterales</taxon>
        <taxon>Asteraceae</taxon>
        <taxon>Asteroideae</taxon>
        <taxon>Heliantheae alliance</taxon>
        <taxon>Madieae</taxon>
        <taxon>Madiinae</taxon>
        <taxon>Deinandra</taxon>
    </lineage>
</organism>
<dbReference type="InterPro" id="IPR036965">
    <property type="entry name" value="Terpene_synth_N_sf"/>
</dbReference>
<dbReference type="GO" id="GO:0046246">
    <property type="term" value="P:terpene biosynthetic process"/>
    <property type="evidence" value="ECO:0007669"/>
    <property type="project" value="UniProtKB-ARBA"/>
</dbReference>
<feature type="domain" description="Terpene synthase metal-binding" evidence="5">
    <location>
        <begin position="298"/>
        <end position="536"/>
    </location>
</feature>
<dbReference type="Proteomes" id="UP001408789">
    <property type="component" value="Unassembled WGS sequence"/>
</dbReference>
<dbReference type="InterPro" id="IPR044814">
    <property type="entry name" value="Terpene_cyclase_plant_C1"/>
</dbReference>
<comment type="caution">
    <text evidence="6">The sequence shown here is derived from an EMBL/GenBank/DDBJ whole genome shotgun (WGS) entry which is preliminary data.</text>
</comment>
<sequence length="592" mass="69395">MASLCSFSCLVPYYKNYHNRSRQFDKFSKPKYSSKSASKVVHAKAVTTVEPVLRRSGNYSPSLYSFDYIQSLSSEYVGEDYKARAETLKGTVKMMISKLGNLLNTLEMIDDLQRLGISYHFENEKRNLLEIIYSNHYKSHEKWSGLDLKVKALGFRLLRQHGYQVPQEIFHNFKDKTQNLKPDKLEDVMEILNLYEASYLSFEDEHILDEVRDFTTKYLKDNQHKIDESSYISSLVSHALELPLHWRVPRVEARWFIEVYEKIIDMNPTLLEFAKLDYNMVQAGHIEDLKETSRWWRDIKWDKKLKFSRDRLVEHFLWSTGFAHLPQHSLFRRTITRVNSSITAIDDVYDVYGTLEELEQFTNVMKRWDINAIEDLPDYMKICFIGFFNTINEIAYNTLTDTGFLILPYLTKAWAGLCKVYLVESWWYNSGYTPTLQEYLDNAHVSISGPVILMHANFLTSAGLNNEILQCMTRHEKIVYYSTLIFRLADDLGTSTDELTRGDTPKSIQCYMHESGATEEEARRYVKELIIETWKKLNKERALAYNSQFASEFIDFAINIPRMAQFMYREGDGHGHPEINKSHMSSLFFNPI</sequence>
<dbReference type="GO" id="GO:0034005">
    <property type="term" value="F:germacrene-A synthase activity"/>
    <property type="evidence" value="ECO:0007669"/>
    <property type="project" value="UniProtKB-ARBA"/>
</dbReference>
<dbReference type="SFLD" id="SFLDS00005">
    <property type="entry name" value="Isoprenoid_Synthase_Type_I"/>
    <property type="match status" value="1"/>
</dbReference>
<dbReference type="Pfam" id="PF03936">
    <property type="entry name" value="Terpene_synth_C"/>
    <property type="match status" value="1"/>
</dbReference>
<dbReference type="AlphaFoldDB" id="A0AAP0H8H1"/>
<dbReference type="SUPFAM" id="SSF48576">
    <property type="entry name" value="Terpenoid synthases"/>
    <property type="match status" value="1"/>
</dbReference>
<dbReference type="InterPro" id="IPR008930">
    <property type="entry name" value="Terpenoid_cyclase/PrenylTrfase"/>
</dbReference>
<evidence type="ECO:0000313" key="6">
    <source>
        <dbReference type="EMBL" id="KAK9077084.1"/>
    </source>
</evidence>
<reference evidence="6 7" key="1">
    <citation type="submission" date="2024-04" db="EMBL/GenBank/DDBJ databases">
        <title>The reference genome of an endangered Asteraceae, Deinandra increscens subsp. villosa, native to the Central Coast of California.</title>
        <authorList>
            <person name="Guilliams M."/>
            <person name="Hasenstab-Lehman K."/>
            <person name="Meyer R."/>
            <person name="Mcevoy S."/>
        </authorList>
    </citation>
    <scope>NUCLEOTIDE SEQUENCE [LARGE SCALE GENOMIC DNA]</scope>
    <source>
        <tissue evidence="6">Leaf</tissue>
    </source>
</reference>
<evidence type="ECO:0000259" key="5">
    <source>
        <dbReference type="Pfam" id="PF03936"/>
    </source>
</evidence>
<name>A0AAP0H8H1_9ASTR</name>
<gene>
    <name evidence="6" type="ORF">SSX86_005420</name>
</gene>
<dbReference type="SFLD" id="SFLDG01019">
    <property type="entry name" value="Terpene_Cyclase_Like_1_C_Termi"/>
    <property type="match status" value="1"/>
</dbReference>
<dbReference type="InterPro" id="IPR001906">
    <property type="entry name" value="Terpene_synth_N"/>
</dbReference>
<dbReference type="FunFam" id="1.10.600.10:FF:000007">
    <property type="entry name" value="Isoprene synthase, chloroplastic"/>
    <property type="match status" value="1"/>
</dbReference>
<evidence type="ECO:0000259" key="4">
    <source>
        <dbReference type="Pfam" id="PF01397"/>
    </source>
</evidence>
<keyword evidence="3" id="KW-0460">Magnesium</keyword>
<protein>
    <submittedName>
        <fullName evidence="6">Uncharacterized protein</fullName>
    </submittedName>
</protein>
<dbReference type="PANTHER" id="PTHR31225">
    <property type="entry name" value="OS04G0344100 PROTEIN-RELATED"/>
    <property type="match status" value="1"/>
</dbReference>
<feature type="domain" description="Terpene synthase N-terminal" evidence="4">
    <location>
        <begin position="69"/>
        <end position="240"/>
    </location>
</feature>
<dbReference type="GO" id="GO:0000287">
    <property type="term" value="F:magnesium ion binding"/>
    <property type="evidence" value="ECO:0007669"/>
    <property type="project" value="InterPro"/>
</dbReference>
<dbReference type="PANTHER" id="PTHR31225:SF9">
    <property type="entry name" value="TERPENE SYNTHASE 10"/>
    <property type="match status" value="1"/>
</dbReference>
<evidence type="ECO:0000313" key="7">
    <source>
        <dbReference type="Proteomes" id="UP001408789"/>
    </source>
</evidence>
<dbReference type="EMBL" id="JBCNJP010000007">
    <property type="protein sequence ID" value="KAK9077084.1"/>
    <property type="molecule type" value="Genomic_DNA"/>
</dbReference>
<dbReference type="InterPro" id="IPR050148">
    <property type="entry name" value="Terpene_synthase-like"/>
</dbReference>
<accession>A0AAP0H8H1</accession>
<dbReference type="FunFam" id="1.50.10.130:FF:000001">
    <property type="entry name" value="Isoprene synthase, chloroplastic"/>
    <property type="match status" value="1"/>
</dbReference>
<dbReference type="Gene3D" id="1.50.10.130">
    <property type="entry name" value="Terpene synthase, N-terminal domain"/>
    <property type="match status" value="1"/>
</dbReference>
<comment type="cofactor">
    <cofactor evidence="1">
        <name>Mg(2+)</name>
        <dbReference type="ChEBI" id="CHEBI:18420"/>
    </cofactor>
</comment>
<dbReference type="Gene3D" id="1.10.600.10">
    <property type="entry name" value="Farnesyl Diphosphate Synthase"/>
    <property type="match status" value="1"/>
</dbReference>
<evidence type="ECO:0000256" key="3">
    <source>
        <dbReference type="ARBA" id="ARBA00022842"/>
    </source>
</evidence>
<dbReference type="InterPro" id="IPR005630">
    <property type="entry name" value="Terpene_synthase_metal-bd"/>
</dbReference>
<dbReference type="Pfam" id="PF01397">
    <property type="entry name" value="Terpene_synth"/>
    <property type="match status" value="1"/>
</dbReference>
<dbReference type="CDD" id="cd00684">
    <property type="entry name" value="Terpene_cyclase_plant_C1"/>
    <property type="match status" value="1"/>
</dbReference>
<dbReference type="SUPFAM" id="SSF48239">
    <property type="entry name" value="Terpenoid cyclases/Protein prenyltransferases"/>
    <property type="match status" value="1"/>
</dbReference>
<dbReference type="GO" id="GO:0016102">
    <property type="term" value="P:diterpenoid biosynthetic process"/>
    <property type="evidence" value="ECO:0007669"/>
    <property type="project" value="InterPro"/>
</dbReference>
<dbReference type="InterPro" id="IPR008949">
    <property type="entry name" value="Isoprenoid_synthase_dom_sf"/>
</dbReference>
<dbReference type="InterPro" id="IPR034741">
    <property type="entry name" value="Terpene_cyclase-like_1_C"/>
</dbReference>